<keyword evidence="5" id="KW-1185">Reference proteome</keyword>
<dbReference type="PANTHER" id="PTHR33198:SF20">
    <property type="entry name" value="RETROTRANSPOSON GAG DOMAIN-CONTAINING PROTEIN"/>
    <property type="match status" value="1"/>
</dbReference>
<evidence type="ECO:0000256" key="1">
    <source>
        <dbReference type="PROSITE-ProRule" id="PRU00047"/>
    </source>
</evidence>
<dbReference type="Gene3D" id="4.10.60.10">
    <property type="entry name" value="Zinc finger, CCHC-type"/>
    <property type="match status" value="1"/>
</dbReference>
<dbReference type="GO" id="GO:0008270">
    <property type="term" value="F:zinc ion binding"/>
    <property type="evidence" value="ECO:0007669"/>
    <property type="project" value="UniProtKB-KW"/>
</dbReference>
<sequence>MATSLRAPELFNFSSSDLASEWKMWRRQFEYFILATRKDETDEEVIVGVLITLLGVEGLKIFDTFVFTSAGDAKKIKPVLDKFGDHFEPLKSEVFERFKFLRRHQLPGESFDSWIVCLRGMAKGCNYGASVESVLRDQVVLGVADSQTREKLLFEKTLTLAKACDIVRSCEASRAQLSQMSTDLPTRRLDDSVNRLTEKSHKKGSGGAGAHHRGPSTQGGAGQSFVECSGCGRRHVAGRCSAAHITCFACGKNGHYAKRCPNPQSRSESRFPANAPSTGFKDQPTRRGTHMQLNSVESEGGDGAGARSLEDFGSLSIAGARRPECFVSGPVAQPPSSPRSAPVAQPVGTSRQPSRESQPAVEGPAASETGSVIGQAVSQAAAPVDGGSPVSSPARSFRPMVMCTRSGRQYSRPVSDGADGRS</sequence>
<feature type="compositionally biased region" description="Polar residues" evidence="2">
    <location>
        <begin position="347"/>
        <end position="357"/>
    </location>
</feature>
<dbReference type="EMBL" id="WJBH02000005">
    <property type="protein sequence ID" value="KAI9558411.1"/>
    <property type="molecule type" value="Genomic_DNA"/>
</dbReference>
<dbReference type="AlphaFoldDB" id="A0AAD5KQW8"/>
<comment type="caution">
    <text evidence="4">The sequence shown here is derived from an EMBL/GenBank/DDBJ whole genome shotgun (WGS) entry which is preliminary data.</text>
</comment>
<keyword evidence="1" id="KW-0862">Zinc</keyword>
<evidence type="ECO:0000259" key="3">
    <source>
        <dbReference type="PROSITE" id="PS50158"/>
    </source>
</evidence>
<evidence type="ECO:0000313" key="5">
    <source>
        <dbReference type="Proteomes" id="UP000820818"/>
    </source>
</evidence>
<dbReference type="SMART" id="SM00343">
    <property type="entry name" value="ZnF_C2HC"/>
    <property type="match status" value="1"/>
</dbReference>
<proteinExistence type="predicted"/>
<dbReference type="InterPro" id="IPR036875">
    <property type="entry name" value="Znf_CCHC_sf"/>
</dbReference>
<evidence type="ECO:0000256" key="2">
    <source>
        <dbReference type="SAM" id="MobiDB-lite"/>
    </source>
</evidence>
<keyword evidence="1" id="KW-0479">Metal-binding</keyword>
<accession>A0AAD5KQW8</accession>
<feature type="domain" description="CCHC-type" evidence="3">
    <location>
        <begin position="247"/>
        <end position="262"/>
    </location>
</feature>
<feature type="region of interest" description="Disordered" evidence="2">
    <location>
        <begin position="260"/>
        <end position="288"/>
    </location>
</feature>
<dbReference type="PANTHER" id="PTHR33198">
    <property type="entry name" value="ANK_REP_REGION DOMAIN-CONTAINING PROTEIN-RELATED"/>
    <property type="match status" value="1"/>
</dbReference>
<dbReference type="Proteomes" id="UP000820818">
    <property type="component" value="Linkage Group LG5"/>
</dbReference>
<dbReference type="GO" id="GO:0003676">
    <property type="term" value="F:nucleic acid binding"/>
    <property type="evidence" value="ECO:0007669"/>
    <property type="project" value="InterPro"/>
</dbReference>
<reference evidence="4 5" key="1">
    <citation type="submission" date="2022-05" db="EMBL/GenBank/DDBJ databases">
        <title>A multi-omics perspective on studying reproductive biology in Daphnia sinensis.</title>
        <authorList>
            <person name="Jia J."/>
        </authorList>
    </citation>
    <scope>NUCLEOTIDE SEQUENCE [LARGE SCALE GENOMIC DNA]</scope>
    <source>
        <strain evidence="4 5">WSL</strain>
    </source>
</reference>
<feature type="region of interest" description="Disordered" evidence="2">
    <location>
        <begin position="326"/>
        <end position="422"/>
    </location>
</feature>
<feature type="compositionally biased region" description="Polar residues" evidence="2">
    <location>
        <begin position="368"/>
        <end position="378"/>
    </location>
</feature>
<dbReference type="PROSITE" id="PS50158">
    <property type="entry name" value="ZF_CCHC"/>
    <property type="match status" value="1"/>
</dbReference>
<dbReference type="SUPFAM" id="SSF57756">
    <property type="entry name" value="Retrovirus zinc finger-like domains"/>
    <property type="match status" value="1"/>
</dbReference>
<dbReference type="Pfam" id="PF00098">
    <property type="entry name" value="zf-CCHC"/>
    <property type="match status" value="1"/>
</dbReference>
<keyword evidence="1" id="KW-0863">Zinc-finger</keyword>
<organism evidence="4 5">
    <name type="scientific">Daphnia sinensis</name>
    <dbReference type="NCBI Taxonomy" id="1820382"/>
    <lineage>
        <taxon>Eukaryota</taxon>
        <taxon>Metazoa</taxon>
        <taxon>Ecdysozoa</taxon>
        <taxon>Arthropoda</taxon>
        <taxon>Crustacea</taxon>
        <taxon>Branchiopoda</taxon>
        <taxon>Diplostraca</taxon>
        <taxon>Cladocera</taxon>
        <taxon>Anomopoda</taxon>
        <taxon>Daphniidae</taxon>
        <taxon>Daphnia</taxon>
        <taxon>Daphnia similis group</taxon>
    </lineage>
</organism>
<dbReference type="InterPro" id="IPR001878">
    <property type="entry name" value="Znf_CCHC"/>
</dbReference>
<evidence type="ECO:0000313" key="4">
    <source>
        <dbReference type="EMBL" id="KAI9558411.1"/>
    </source>
</evidence>
<gene>
    <name evidence="4" type="ORF">GHT06_015191</name>
</gene>
<protein>
    <submittedName>
        <fullName evidence="4">Retrovirus-related Pol polyprotein from transposon 17.6</fullName>
    </submittedName>
</protein>
<feature type="compositionally biased region" description="Basic residues" evidence="2">
    <location>
        <begin position="200"/>
        <end position="214"/>
    </location>
</feature>
<feature type="region of interest" description="Disordered" evidence="2">
    <location>
        <begin position="195"/>
        <end position="221"/>
    </location>
</feature>
<name>A0AAD5KQW8_9CRUS</name>